<protein>
    <submittedName>
        <fullName evidence="2">Uncharacterized protein</fullName>
    </submittedName>
</protein>
<evidence type="ECO:0000313" key="2">
    <source>
        <dbReference type="EMBL" id="RFU26069.1"/>
    </source>
</evidence>
<dbReference type="AlphaFoldDB" id="A0A3E2GY73"/>
<proteinExistence type="predicted"/>
<sequence length="367" mass="41590">MTMGTDILESHVLVNILNVLKKIDSKMELQAKRLDVLETSTISPSSSNSNRSGDTTFSSEPSLSRGQTVRTSTSTERTTVDLEAEDSEDIKYVHSVLKIKQFLDEAASLENQEYLDEIAVPEEPKNQNFEATGTWADLLCPRTPDIDHYSMSMYSGDVLQSSRMSLTLSQHIDHNLRPPNQQVPPSPEASESEAKTEEDAQSVIAQQIDALHDMNELHVTGENAMDSNIEDVNTGPDSQANTPRRRISINITETKTRPSYIRVELAFYAFDSWKQDVICRVKNNSRELWGQGKIKMDSLRKSTHQAKEQVEKGLVKVRSALEKKPNEENERLRSLHELGMNKGLRVFRWRITISFRNVANNKEQEKS</sequence>
<name>A0A3E2GY73_SCYLI</name>
<keyword evidence="3" id="KW-1185">Reference proteome</keyword>
<evidence type="ECO:0000313" key="3">
    <source>
        <dbReference type="Proteomes" id="UP000258309"/>
    </source>
</evidence>
<comment type="caution">
    <text evidence="2">The sequence shown here is derived from an EMBL/GenBank/DDBJ whole genome shotgun (WGS) entry which is preliminary data.</text>
</comment>
<feature type="region of interest" description="Disordered" evidence="1">
    <location>
        <begin position="40"/>
        <end position="82"/>
    </location>
</feature>
<feature type="compositionally biased region" description="Low complexity" evidence="1">
    <location>
        <begin position="68"/>
        <end position="77"/>
    </location>
</feature>
<evidence type="ECO:0000256" key="1">
    <source>
        <dbReference type="SAM" id="MobiDB-lite"/>
    </source>
</evidence>
<gene>
    <name evidence="2" type="ORF">B7463_g10273</name>
</gene>
<feature type="compositionally biased region" description="Polar residues" evidence="1">
    <location>
        <begin position="57"/>
        <end position="67"/>
    </location>
</feature>
<organism evidence="2 3">
    <name type="scientific">Scytalidium lignicola</name>
    <name type="common">Hyphomycete</name>
    <dbReference type="NCBI Taxonomy" id="5539"/>
    <lineage>
        <taxon>Eukaryota</taxon>
        <taxon>Fungi</taxon>
        <taxon>Dikarya</taxon>
        <taxon>Ascomycota</taxon>
        <taxon>Pezizomycotina</taxon>
        <taxon>Leotiomycetes</taxon>
        <taxon>Leotiomycetes incertae sedis</taxon>
        <taxon>Scytalidium</taxon>
    </lineage>
</organism>
<dbReference type="OrthoDB" id="10538272at2759"/>
<feature type="non-terminal residue" evidence="2">
    <location>
        <position position="367"/>
    </location>
</feature>
<reference evidence="2 3" key="1">
    <citation type="submission" date="2018-05" db="EMBL/GenBank/DDBJ databases">
        <title>Draft genome sequence of Scytalidium lignicola DSM 105466, a ubiquitous saprotrophic fungus.</title>
        <authorList>
            <person name="Buettner E."/>
            <person name="Gebauer A.M."/>
            <person name="Hofrichter M."/>
            <person name="Liers C."/>
            <person name="Kellner H."/>
        </authorList>
    </citation>
    <scope>NUCLEOTIDE SEQUENCE [LARGE SCALE GENOMIC DNA]</scope>
    <source>
        <strain evidence="2 3">DSM 105466</strain>
    </source>
</reference>
<dbReference type="EMBL" id="NCSJ02000287">
    <property type="protein sequence ID" value="RFU26069.1"/>
    <property type="molecule type" value="Genomic_DNA"/>
</dbReference>
<feature type="compositionally biased region" description="Low complexity" evidence="1">
    <location>
        <begin position="40"/>
        <end position="56"/>
    </location>
</feature>
<dbReference type="Proteomes" id="UP000258309">
    <property type="component" value="Unassembled WGS sequence"/>
</dbReference>
<accession>A0A3E2GY73</accession>
<feature type="region of interest" description="Disordered" evidence="1">
    <location>
        <begin position="174"/>
        <end position="200"/>
    </location>
</feature>
<feature type="non-terminal residue" evidence="2">
    <location>
        <position position="1"/>
    </location>
</feature>